<dbReference type="STRING" id="1437606.BBOH_1066"/>
<accession>A0A086ZG73</accession>
<protein>
    <submittedName>
        <fullName evidence="1">Uncharacterized protein</fullName>
    </submittedName>
</protein>
<dbReference type="RefSeq" id="WP_033522629.1">
    <property type="nucleotide sequence ID" value="NZ_JDUS01000026.1"/>
</dbReference>
<dbReference type="AlphaFoldDB" id="A0A086ZG73"/>
<gene>
    <name evidence="1" type="ORF">BBOH_1066</name>
</gene>
<reference evidence="1 2" key="1">
    <citation type="submission" date="2014-03" db="EMBL/GenBank/DDBJ databases">
        <title>Genomics of Bifidobacteria.</title>
        <authorList>
            <person name="Ventura M."/>
            <person name="Milani C."/>
            <person name="Lugli G.A."/>
        </authorList>
    </citation>
    <scope>NUCLEOTIDE SEQUENCE [LARGE SCALE GENOMIC DNA]</scope>
    <source>
        <strain evidence="1 2">DSM 22767</strain>
    </source>
</reference>
<keyword evidence="2" id="KW-1185">Reference proteome</keyword>
<dbReference type="OrthoDB" id="3242221at2"/>
<dbReference type="EMBL" id="JGYP01000002">
    <property type="protein sequence ID" value="KFI45523.1"/>
    <property type="molecule type" value="Genomic_DNA"/>
</dbReference>
<organism evidence="1 2">
    <name type="scientific">Bifidobacterium bohemicum DSM 22767</name>
    <dbReference type="NCBI Taxonomy" id="1437606"/>
    <lineage>
        <taxon>Bacteria</taxon>
        <taxon>Bacillati</taxon>
        <taxon>Actinomycetota</taxon>
        <taxon>Actinomycetes</taxon>
        <taxon>Bifidobacteriales</taxon>
        <taxon>Bifidobacteriaceae</taxon>
        <taxon>Bifidobacterium</taxon>
    </lineage>
</organism>
<proteinExistence type="predicted"/>
<dbReference type="Proteomes" id="UP000029096">
    <property type="component" value="Unassembled WGS sequence"/>
</dbReference>
<comment type="caution">
    <text evidence="1">The sequence shown here is derived from an EMBL/GenBank/DDBJ whole genome shotgun (WGS) entry which is preliminary data.</text>
</comment>
<name>A0A086ZG73_9BIFI</name>
<sequence>MSGVGVVREMGGRWSAEAIGGVAFTAQQLYVLLGGPDYGRFAVPPSEVPMGYVGNDAVLDGMRRDMVASLAPLGLVDDRGEPCGALAYLLDPIRDCRFDVMDGRIPDGGDPDAGVEPDAADAADMRTFCVCFGSGSATMMCHVFAADQPGIALLDLGAPDGWGAAFSHRTRLDTLWRYAGEPMMIECDSQKELDLAEATSPNMMTNSAHWF</sequence>
<evidence type="ECO:0000313" key="2">
    <source>
        <dbReference type="Proteomes" id="UP000029096"/>
    </source>
</evidence>
<evidence type="ECO:0000313" key="1">
    <source>
        <dbReference type="EMBL" id="KFI45523.1"/>
    </source>
</evidence>